<dbReference type="Gene3D" id="3.40.50.80">
    <property type="entry name" value="Nucleotide-binding domain of ferredoxin-NADP reductase (FNR) module"/>
    <property type="match status" value="1"/>
</dbReference>
<dbReference type="PRINTS" id="PR00406">
    <property type="entry name" value="CYTB5RDTASE"/>
</dbReference>
<dbReference type="RefSeq" id="WP_328858258.1">
    <property type="nucleotide sequence ID" value="NZ_CP108021.1"/>
</dbReference>
<dbReference type="KEGG" id="whr:OG579_04635"/>
<dbReference type="Proteomes" id="UP001432128">
    <property type="component" value="Chromosome"/>
</dbReference>
<evidence type="ECO:0000313" key="5">
    <source>
        <dbReference type="EMBL" id="WUM21100.1"/>
    </source>
</evidence>
<dbReference type="GO" id="GO:0051537">
    <property type="term" value="F:2 iron, 2 sulfur cluster binding"/>
    <property type="evidence" value="ECO:0007669"/>
    <property type="project" value="UniProtKB-KW"/>
</dbReference>
<proteinExistence type="predicted"/>
<comment type="cofactor">
    <cofactor evidence="1">
        <name>FAD</name>
        <dbReference type="ChEBI" id="CHEBI:57692"/>
    </cofactor>
</comment>
<dbReference type="PROSITE" id="PS51384">
    <property type="entry name" value="FAD_FR"/>
    <property type="match status" value="1"/>
</dbReference>
<evidence type="ECO:0000256" key="1">
    <source>
        <dbReference type="ARBA" id="ARBA00001974"/>
    </source>
</evidence>
<dbReference type="SUPFAM" id="SSF63380">
    <property type="entry name" value="Riboflavin synthase domain-like"/>
    <property type="match status" value="1"/>
</dbReference>
<dbReference type="InterPro" id="IPR017938">
    <property type="entry name" value="Riboflavin_synthase-like_b-brl"/>
</dbReference>
<protein>
    <submittedName>
        <fullName evidence="5">FAD-binding oxidoreductase</fullName>
    </submittedName>
</protein>
<dbReference type="Pfam" id="PF00175">
    <property type="entry name" value="NAD_binding_1"/>
    <property type="match status" value="1"/>
</dbReference>
<keyword evidence="3" id="KW-0411">Iron-sulfur</keyword>
<evidence type="ECO:0000259" key="4">
    <source>
        <dbReference type="PROSITE" id="PS51384"/>
    </source>
</evidence>
<keyword evidence="6" id="KW-1185">Reference proteome</keyword>
<dbReference type="GO" id="GO:0016491">
    <property type="term" value="F:oxidoreductase activity"/>
    <property type="evidence" value="ECO:0007669"/>
    <property type="project" value="InterPro"/>
</dbReference>
<gene>
    <name evidence="5" type="ORF">OG579_04635</name>
</gene>
<dbReference type="InterPro" id="IPR017927">
    <property type="entry name" value="FAD-bd_FR_type"/>
</dbReference>
<dbReference type="InterPro" id="IPR039261">
    <property type="entry name" value="FNR_nucleotide-bd"/>
</dbReference>
<reference evidence="5 6" key="1">
    <citation type="submission" date="2022-10" db="EMBL/GenBank/DDBJ databases">
        <title>The complete genomes of actinobacterial strains from the NBC collection.</title>
        <authorList>
            <person name="Joergensen T.S."/>
            <person name="Alvarez Arevalo M."/>
            <person name="Sterndorff E.B."/>
            <person name="Faurdal D."/>
            <person name="Vuksanovic O."/>
            <person name="Mourched A.-S."/>
            <person name="Charusanti P."/>
            <person name="Shaw S."/>
            <person name="Blin K."/>
            <person name="Weber T."/>
        </authorList>
    </citation>
    <scope>NUCLEOTIDE SEQUENCE [LARGE SCALE GENOMIC DNA]</scope>
    <source>
        <strain evidence="5 6">NBC_00319</strain>
    </source>
</reference>
<accession>A0AAU4K4W8</accession>
<evidence type="ECO:0000256" key="3">
    <source>
        <dbReference type="ARBA" id="ARBA00023014"/>
    </source>
</evidence>
<sequence>MTTWQVATVVGAVRETDTARSIWLHIPGFPGARAGQHIDIKLTAPDGYSTSRSYSLSDVREGDTVAVGVEELDDGEVSPFLVHDLEIGEQVEIAGPIGMQFVWPPLDTGADKDIGAGAHTDSSRPVQLVAGGSGITPLMAMIRLRETTRPEATMRLLYSARSPEQVFFRDEFAALAAADRLRVDWFFTRTAGSGPRPAGRITREEFAAAILPVASRPLLYLCGSTEYVDTLGEWLLDAGYPIDDIRIERFLAA</sequence>
<keyword evidence="2" id="KW-0001">2Fe-2S</keyword>
<dbReference type="InterPro" id="IPR001433">
    <property type="entry name" value="OxRdtase_FAD/NAD-bd"/>
</dbReference>
<dbReference type="EMBL" id="CP108021">
    <property type="protein sequence ID" value="WUM21100.1"/>
    <property type="molecule type" value="Genomic_DNA"/>
</dbReference>
<dbReference type="PANTHER" id="PTHR47354:SF5">
    <property type="entry name" value="PROTEIN RFBI"/>
    <property type="match status" value="1"/>
</dbReference>
<dbReference type="PANTHER" id="PTHR47354">
    <property type="entry name" value="NADH OXIDOREDUCTASE HCR"/>
    <property type="match status" value="1"/>
</dbReference>
<name>A0AAU4K4W8_9NOCA</name>
<dbReference type="InterPro" id="IPR050415">
    <property type="entry name" value="MRET"/>
</dbReference>
<keyword evidence="2" id="KW-0408">Iron</keyword>
<dbReference type="SUPFAM" id="SSF52343">
    <property type="entry name" value="Ferredoxin reductase-like, C-terminal NADP-linked domain"/>
    <property type="match status" value="1"/>
</dbReference>
<dbReference type="Gene3D" id="2.40.30.10">
    <property type="entry name" value="Translation factors"/>
    <property type="match status" value="1"/>
</dbReference>
<feature type="domain" description="FAD-binding FR-type" evidence="4">
    <location>
        <begin position="2"/>
        <end position="103"/>
    </location>
</feature>
<dbReference type="InterPro" id="IPR008333">
    <property type="entry name" value="Cbr1-like_FAD-bd_dom"/>
</dbReference>
<keyword evidence="2" id="KW-0479">Metal-binding</keyword>
<dbReference type="AlphaFoldDB" id="A0AAU4K4W8"/>
<dbReference type="Pfam" id="PF00970">
    <property type="entry name" value="FAD_binding_6"/>
    <property type="match status" value="1"/>
</dbReference>
<evidence type="ECO:0000256" key="2">
    <source>
        <dbReference type="ARBA" id="ARBA00022714"/>
    </source>
</evidence>
<organism evidence="5 6">
    <name type="scientific">Williamsia herbipolensis</name>
    <dbReference type="NCBI Taxonomy" id="1603258"/>
    <lineage>
        <taxon>Bacteria</taxon>
        <taxon>Bacillati</taxon>
        <taxon>Actinomycetota</taxon>
        <taxon>Actinomycetes</taxon>
        <taxon>Mycobacteriales</taxon>
        <taxon>Nocardiaceae</taxon>
        <taxon>Williamsia</taxon>
    </lineage>
</organism>
<evidence type="ECO:0000313" key="6">
    <source>
        <dbReference type="Proteomes" id="UP001432128"/>
    </source>
</evidence>